<feature type="compositionally biased region" description="Polar residues" evidence="1">
    <location>
        <begin position="238"/>
        <end position="250"/>
    </location>
</feature>
<organism evidence="2 3">
    <name type="scientific">Prorocentrum cordatum</name>
    <dbReference type="NCBI Taxonomy" id="2364126"/>
    <lineage>
        <taxon>Eukaryota</taxon>
        <taxon>Sar</taxon>
        <taxon>Alveolata</taxon>
        <taxon>Dinophyceae</taxon>
        <taxon>Prorocentrales</taxon>
        <taxon>Prorocentraceae</taxon>
        <taxon>Prorocentrum</taxon>
    </lineage>
</organism>
<gene>
    <name evidence="2" type="ORF">PCOR1329_LOCUS28551</name>
</gene>
<feature type="compositionally biased region" description="Basic residues" evidence="1">
    <location>
        <begin position="1"/>
        <end position="14"/>
    </location>
</feature>
<evidence type="ECO:0000313" key="2">
    <source>
        <dbReference type="EMBL" id="CAK0829697.1"/>
    </source>
</evidence>
<evidence type="ECO:0000256" key="1">
    <source>
        <dbReference type="SAM" id="MobiDB-lite"/>
    </source>
</evidence>
<keyword evidence="3" id="KW-1185">Reference proteome</keyword>
<feature type="region of interest" description="Disordered" evidence="1">
    <location>
        <begin position="373"/>
        <end position="400"/>
    </location>
</feature>
<name>A0ABN9SCH6_9DINO</name>
<evidence type="ECO:0000313" key="3">
    <source>
        <dbReference type="Proteomes" id="UP001189429"/>
    </source>
</evidence>
<accession>A0ABN9SCH6</accession>
<protein>
    <submittedName>
        <fullName evidence="2">Uncharacterized protein</fullName>
    </submittedName>
</protein>
<feature type="region of interest" description="Disordered" evidence="1">
    <location>
        <begin position="58"/>
        <end position="186"/>
    </location>
</feature>
<feature type="compositionally biased region" description="Basic and acidic residues" evidence="1">
    <location>
        <begin position="389"/>
        <end position="400"/>
    </location>
</feature>
<feature type="region of interest" description="Disordered" evidence="1">
    <location>
        <begin position="1"/>
        <end position="42"/>
    </location>
</feature>
<feature type="compositionally biased region" description="Basic and acidic residues" evidence="1">
    <location>
        <begin position="421"/>
        <end position="436"/>
    </location>
</feature>
<dbReference type="Proteomes" id="UP001189429">
    <property type="component" value="Unassembled WGS sequence"/>
</dbReference>
<reference evidence="2" key="1">
    <citation type="submission" date="2023-10" db="EMBL/GenBank/DDBJ databases">
        <authorList>
            <person name="Chen Y."/>
            <person name="Shah S."/>
            <person name="Dougan E. K."/>
            <person name="Thang M."/>
            <person name="Chan C."/>
        </authorList>
    </citation>
    <scope>NUCLEOTIDE SEQUENCE [LARGE SCALE GENOMIC DNA]</scope>
</reference>
<feature type="region of interest" description="Disordered" evidence="1">
    <location>
        <begin position="416"/>
        <end position="444"/>
    </location>
</feature>
<feature type="region of interest" description="Disordered" evidence="1">
    <location>
        <begin position="232"/>
        <end position="252"/>
    </location>
</feature>
<comment type="caution">
    <text evidence="2">The sequence shown here is derived from an EMBL/GenBank/DDBJ whole genome shotgun (WGS) entry which is preliminary data.</text>
</comment>
<dbReference type="EMBL" id="CAUYUJ010010557">
    <property type="protein sequence ID" value="CAK0829697.1"/>
    <property type="molecule type" value="Genomic_DNA"/>
</dbReference>
<proteinExistence type="predicted"/>
<feature type="region of interest" description="Disordered" evidence="1">
    <location>
        <begin position="464"/>
        <end position="502"/>
    </location>
</feature>
<sequence>MSARPIHKHNHRLGRPPPKEPNSTVGPSQEWKGAAASTRTTPATTMAHVVGLKELNLKEEISGQVEPTGEKKISQPEDEDLQLMQTAVGPAGHTDRAPPTVFKPAHQREVQYQGLQHGAAQTDQPPVEAQEPASTKADTRGNATKRPAQRPTGKPQCKARRPAGPDASPDAQAATGSPAAREAMAAAAARREARLKEILSRSTRSHVDDSIELVQNELHVVADHAIVTKSPFIKNDRPGQSSASTCTRTVPSGRRDRLDELTTTIGLIGAEWVPREFLQNEELDEQQMWSNWCVPFVLQLMEAKDMNCLFNATDDDDHCDYKKQLAEEVCYTAWGRSASLREVLRAKIRERRQQGQELTDDQQRMARTFLRLSGTGSPESQPLVLHSSEGQHDESGGDGRVKIGSAEAVALLLAAAAARPSPREDEARSAGDDRPAAPRPPVEQVKICRDDWKHRLEEQINHATQPAAAAAAGADARGGAEQQTRAARRTRQRPGADEVQQAAKAVPKLVGVIAEHLGIETGSADQADLDSSLEKELTEFLENSRLSKYLDDALKWCDEQGAASIEDIVENPEDFVEAMGFKPLERKRFDKACALASE</sequence>
<feature type="compositionally biased region" description="Low complexity" evidence="1">
    <location>
        <begin position="467"/>
        <end position="485"/>
    </location>
</feature>